<dbReference type="GO" id="GO:0004519">
    <property type="term" value="F:endonuclease activity"/>
    <property type="evidence" value="ECO:0007669"/>
    <property type="project" value="UniProtKB-KW"/>
</dbReference>
<organism evidence="2 3">
    <name type="scientific">Leptospira stimsonii</name>
    <dbReference type="NCBI Taxonomy" id="2202203"/>
    <lineage>
        <taxon>Bacteria</taxon>
        <taxon>Pseudomonadati</taxon>
        <taxon>Spirochaetota</taxon>
        <taxon>Spirochaetia</taxon>
        <taxon>Leptospirales</taxon>
        <taxon>Leptospiraceae</taxon>
        <taxon>Leptospira</taxon>
    </lineage>
</organism>
<name>A0ABY2NEM7_9LEPT</name>
<dbReference type="EMBL" id="RQGT01000005">
    <property type="protein sequence ID" value="TGM22498.1"/>
    <property type="molecule type" value="Genomic_DNA"/>
</dbReference>
<gene>
    <name evidence="2" type="ORF">EHQ90_00910</name>
</gene>
<dbReference type="Pfam" id="PF26348">
    <property type="entry name" value="SRA_ScoMcrA"/>
    <property type="match status" value="1"/>
</dbReference>
<keyword evidence="2" id="KW-0378">Hydrolase</keyword>
<keyword evidence="2" id="KW-0255">Endonuclease</keyword>
<evidence type="ECO:0000259" key="1">
    <source>
        <dbReference type="SMART" id="SM00507"/>
    </source>
</evidence>
<keyword evidence="2" id="KW-0540">Nuclease</keyword>
<dbReference type="SMART" id="SM00507">
    <property type="entry name" value="HNHc"/>
    <property type="match status" value="1"/>
</dbReference>
<accession>A0ABY2NEM7</accession>
<sequence>MTIDKLQIGQELSNSQLTEIFEVGNMGGMRKSIKNNLLVLISDPFKGLYKDRWNDNILYFTGTGKSGNQLLEKQNADLANSNSSGLQIYLFEVFSPTKYFFHGKVKLHGNILKEQQEDIDGNLREVIVFPLEKLTSSHTIKIDYLKQKETLSDLDIQKKPSKEILEILQKQKSKSSSKRSVSSTYYERNTLIKELVRRRANGICELCQERAPFTDLKGNPYLEVHHIIWLSREGEDSVENTVALCPNCHRRMHIVEDQNDLAKLERLPKGLPDGV</sequence>
<dbReference type="InterPro" id="IPR058712">
    <property type="entry name" value="SRA_ScoMcrA"/>
</dbReference>
<protein>
    <submittedName>
        <fullName evidence="2">HNH endonuclease</fullName>
    </submittedName>
</protein>
<comment type="caution">
    <text evidence="2">The sequence shown here is derived from an EMBL/GenBank/DDBJ whole genome shotgun (WGS) entry which is preliminary data.</text>
</comment>
<keyword evidence="3" id="KW-1185">Reference proteome</keyword>
<reference evidence="3" key="1">
    <citation type="journal article" date="2019" name="PLoS Negl. Trop. Dis.">
        <title>Revisiting the worldwide diversity of Leptospira species in the environment.</title>
        <authorList>
            <person name="Vincent A.T."/>
            <person name="Schiettekatte O."/>
            <person name="Bourhy P."/>
            <person name="Veyrier F.J."/>
            <person name="Picardeau M."/>
        </authorList>
    </citation>
    <scope>NUCLEOTIDE SEQUENCE [LARGE SCALE GENOMIC DNA]</scope>
    <source>
        <strain evidence="3">201702407</strain>
    </source>
</reference>
<dbReference type="RefSeq" id="WP_135683633.1">
    <property type="nucleotide sequence ID" value="NZ_RQEQ01000042.1"/>
</dbReference>
<evidence type="ECO:0000313" key="2">
    <source>
        <dbReference type="EMBL" id="TGM22498.1"/>
    </source>
</evidence>
<proteinExistence type="predicted"/>
<feature type="domain" description="HNH nuclease" evidence="1">
    <location>
        <begin position="191"/>
        <end position="250"/>
    </location>
</feature>
<dbReference type="InterPro" id="IPR003615">
    <property type="entry name" value="HNH_nuc"/>
</dbReference>
<dbReference type="InterPro" id="IPR002711">
    <property type="entry name" value="HNH"/>
</dbReference>
<dbReference type="CDD" id="cd00085">
    <property type="entry name" value="HNHc"/>
    <property type="match status" value="1"/>
</dbReference>
<dbReference type="Proteomes" id="UP000297422">
    <property type="component" value="Unassembled WGS sequence"/>
</dbReference>
<evidence type="ECO:0000313" key="3">
    <source>
        <dbReference type="Proteomes" id="UP000297422"/>
    </source>
</evidence>
<dbReference type="Pfam" id="PF01844">
    <property type="entry name" value="HNH"/>
    <property type="match status" value="1"/>
</dbReference>
<dbReference type="Gene3D" id="1.10.30.50">
    <property type="match status" value="1"/>
</dbReference>